<dbReference type="InParanoid" id="A0A0C3KR71"/>
<organism evidence="1 2">
    <name type="scientific">Pisolithus tinctorius Marx 270</name>
    <dbReference type="NCBI Taxonomy" id="870435"/>
    <lineage>
        <taxon>Eukaryota</taxon>
        <taxon>Fungi</taxon>
        <taxon>Dikarya</taxon>
        <taxon>Basidiomycota</taxon>
        <taxon>Agaricomycotina</taxon>
        <taxon>Agaricomycetes</taxon>
        <taxon>Agaricomycetidae</taxon>
        <taxon>Boletales</taxon>
        <taxon>Sclerodermatineae</taxon>
        <taxon>Pisolithaceae</taxon>
        <taxon>Pisolithus</taxon>
    </lineage>
</organism>
<dbReference type="HOGENOM" id="CLU_1579177_0_0_1"/>
<accession>A0A0C3KR71</accession>
<proteinExistence type="predicted"/>
<evidence type="ECO:0000313" key="2">
    <source>
        <dbReference type="Proteomes" id="UP000054217"/>
    </source>
</evidence>
<sequence>MSTDTGPNGPRFCFDSRVSYLHLLYSKGNGHIRRSAIEELVTATQETTLQLGLRPQSSGVRDPTGVGTEPNGVRCARRHSSDTRAAMVRWTTMIYEERQRTVKEMLCDTIQRYYYEWGEQSGQAEGTKVVLFFSFSTETTPEEIVYRRVMVTMTTTTAATTMTTRLTTD</sequence>
<keyword evidence="2" id="KW-1185">Reference proteome</keyword>
<dbReference type="AlphaFoldDB" id="A0A0C3KR71"/>
<dbReference type="OrthoDB" id="2708381at2759"/>
<dbReference type="Proteomes" id="UP000054217">
    <property type="component" value="Unassembled WGS sequence"/>
</dbReference>
<name>A0A0C3KR71_PISTI</name>
<gene>
    <name evidence="1" type="ORF">M404DRAFT_747175</name>
</gene>
<reference evidence="2" key="2">
    <citation type="submission" date="2015-01" db="EMBL/GenBank/DDBJ databases">
        <title>Evolutionary Origins and Diversification of the Mycorrhizal Mutualists.</title>
        <authorList>
            <consortium name="DOE Joint Genome Institute"/>
            <consortium name="Mycorrhizal Genomics Consortium"/>
            <person name="Kohler A."/>
            <person name="Kuo A."/>
            <person name="Nagy L.G."/>
            <person name="Floudas D."/>
            <person name="Copeland A."/>
            <person name="Barry K.W."/>
            <person name="Cichocki N."/>
            <person name="Veneault-Fourrey C."/>
            <person name="LaButti K."/>
            <person name="Lindquist E.A."/>
            <person name="Lipzen A."/>
            <person name="Lundell T."/>
            <person name="Morin E."/>
            <person name="Murat C."/>
            <person name="Riley R."/>
            <person name="Ohm R."/>
            <person name="Sun H."/>
            <person name="Tunlid A."/>
            <person name="Henrissat B."/>
            <person name="Grigoriev I.V."/>
            <person name="Hibbett D.S."/>
            <person name="Martin F."/>
        </authorList>
    </citation>
    <scope>NUCLEOTIDE SEQUENCE [LARGE SCALE GENOMIC DNA]</scope>
    <source>
        <strain evidence="2">Marx 270</strain>
    </source>
</reference>
<protein>
    <submittedName>
        <fullName evidence="1">Uncharacterized protein</fullName>
    </submittedName>
</protein>
<dbReference type="EMBL" id="KN831948">
    <property type="protein sequence ID" value="KIO12032.1"/>
    <property type="molecule type" value="Genomic_DNA"/>
</dbReference>
<evidence type="ECO:0000313" key="1">
    <source>
        <dbReference type="EMBL" id="KIO12032.1"/>
    </source>
</evidence>
<reference evidence="1 2" key="1">
    <citation type="submission" date="2014-04" db="EMBL/GenBank/DDBJ databases">
        <authorList>
            <consortium name="DOE Joint Genome Institute"/>
            <person name="Kuo A."/>
            <person name="Kohler A."/>
            <person name="Costa M.D."/>
            <person name="Nagy L.G."/>
            <person name="Floudas D."/>
            <person name="Copeland A."/>
            <person name="Barry K.W."/>
            <person name="Cichocki N."/>
            <person name="Veneault-Fourrey C."/>
            <person name="LaButti K."/>
            <person name="Lindquist E.A."/>
            <person name="Lipzen A."/>
            <person name="Lundell T."/>
            <person name="Morin E."/>
            <person name="Murat C."/>
            <person name="Sun H."/>
            <person name="Tunlid A."/>
            <person name="Henrissat B."/>
            <person name="Grigoriev I.V."/>
            <person name="Hibbett D.S."/>
            <person name="Martin F."/>
            <person name="Nordberg H.P."/>
            <person name="Cantor M.N."/>
            <person name="Hua S.X."/>
        </authorList>
    </citation>
    <scope>NUCLEOTIDE SEQUENCE [LARGE SCALE GENOMIC DNA]</scope>
    <source>
        <strain evidence="1 2">Marx 270</strain>
    </source>
</reference>